<dbReference type="SUPFAM" id="SSF81327">
    <property type="entry name" value="Small-conductance potassium channel"/>
    <property type="match status" value="1"/>
</dbReference>
<comment type="caution">
    <text evidence="3">The sequence shown here is derived from an EMBL/GenBank/DDBJ whole genome shotgun (WGS) entry which is preliminary data.</text>
</comment>
<feature type="transmembrane region" description="Helical" evidence="1">
    <location>
        <begin position="79"/>
        <end position="98"/>
    </location>
</feature>
<dbReference type="InterPro" id="IPR036122">
    <property type="entry name" value="CaM-bd_dom_sf"/>
</dbReference>
<dbReference type="InterPro" id="IPR015449">
    <property type="entry name" value="K_chnl_Ca-activ_SK"/>
</dbReference>
<dbReference type="Proteomes" id="UP001632037">
    <property type="component" value="Unassembled WGS sequence"/>
</dbReference>
<dbReference type="Gene3D" id="1.10.287.70">
    <property type="match status" value="1"/>
</dbReference>
<dbReference type="SUPFAM" id="SSF81324">
    <property type="entry name" value="Voltage-gated potassium channels"/>
    <property type="match status" value="1"/>
</dbReference>
<sequence>MTISNQACDLQYSYPLEIVNMLVLLRLYWFTRVIRNQLSKQLIADKATARPAIFSGKEVPADSLWWSFRISFALRPSKVLLTLFVTLWVSTAAAVSIFERPFPSKLDGEDHALWLTLVTITGVGYDDAYSITLGGRIAIVLGAVVGGLAFMSLMTSEFLDSLKGTKREHAVLSAMDQLKWERSLRLCGAQLIQSVWQCHRANGTKQQGKRKLYRRLLKAVQQFKLFRKRKPMQSANVSFVLQKSGLSVRWRPG</sequence>
<evidence type="ECO:0000259" key="2">
    <source>
        <dbReference type="Pfam" id="PF07885"/>
    </source>
</evidence>
<accession>A0ABD3F3K9</accession>
<proteinExistence type="predicted"/>
<name>A0ABD3F3K9_9STRA</name>
<keyword evidence="1" id="KW-0472">Membrane</keyword>
<dbReference type="InterPro" id="IPR013099">
    <property type="entry name" value="K_chnl_dom"/>
</dbReference>
<evidence type="ECO:0000313" key="4">
    <source>
        <dbReference type="Proteomes" id="UP001632037"/>
    </source>
</evidence>
<keyword evidence="4" id="KW-1185">Reference proteome</keyword>
<evidence type="ECO:0000256" key="1">
    <source>
        <dbReference type="SAM" id="Phobius"/>
    </source>
</evidence>
<keyword evidence="1" id="KW-1133">Transmembrane helix</keyword>
<feature type="domain" description="Potassium channel" evidence="2">
    <location>
        <begin position="85"/>
        <end position="158"/>
    </location>
</feature>
<dbReference type="Pfam" id="PF07885">
    <property type="entry name" value="Ion_trans_2"/>
    <property type="match status" value="1"/>
</dbReference>
<gene>
    <name evidence="3" type="ORF">V7S43_014332</name>
</gene>
<dbReference type="EMBL" id="JBIMZQ010000040">
    <property type="protein sequence ID" value="KAL3660577.1"/>
    <property type="molecule type" value="Genomic_DNA"/>
</dbReference>
<evidence type="ECO:0000313" key="3">
    <source>
        <dbReference type="EMBL" id="KAL3660577.1"/>
    </source>
</evidence>
<dbReference type="AlphaFoldDB" id="A0ABD3F3K9"/>
<organism evidence="3 4">
    <name type="scientific">Phytophthora oleae</name>
    <dbReference type="NCBI Taxonomy" id="2107226"/>
    <lineage>
        <taxon>Eukaryota</taxon>
        <taxon>Sar</taxon>
        <taxon>Stramenopiles</taxon>
        <taxon>Oomycota</taxon>
        <taxon>Peronosporomycetes</taxon>
        <taxon>Peronosporales</taxon>
        <taxon>Peronosporaceae</taxon>
        <taxon>Phytophthora</taxon>
    </lineage>
</organism>
<feature type="transmembrane region" description="Helical" evidence="1">
    <location>
        <begin position="137"/>
        <end position="159"/>
    </location>
</feature>
<reference evidence="3 4" key="1">
    <citation type="submission" date="2024-09" db="EMBL/GenBank/DDBJ databases">
        <title>Genome sequencing and assembly of Phytophthora oleae, isolate VK10A, causative agent of rot of olive drupes.</title>
        <authorList>
            <person name="Conti Taguali S."/>
            <person name="Riolo M."/>
            <person name="La Spada F."/>
            <person name="Cacciola S.O."/>
            <person name="Dionisio G."/>
        </authorList>
    </citation>
    <scope>NUCLEOTIDE SEQUENCE [LARGE SCALE GENOMIC DNA]</scope>
    <source>
        <strain evidence="3 4">VK10A</strain>
    </source>
</reference>
<feature type="transmembrane region" description="Helical" evidence="1">
    <location>
        <begin position="12"/>
        <end position="30"/>
    </location>
</feature>
<keyword evidence="1" id="KW-0812">Transmembrane</keyword>
<protein>
    <recommendedName>
        <fullName evidence="2">Potassium channel domain-containing protein</fullName>
    </recommendedName>
</protein>
<dbReference type="PANTHER" id="PTHR10153">
    <property type="entry name" value="SMALL CONDUCTANCE CALCIUM-ACTIVATED POTASSIUM CHANNEL"/>
    <property type="match status" value="1"/>
</dbReference>